<reference evidence="1 2" key="1">
    <citation type="submission" date="2015-06" db="EMBL/GenBank/DDBJ databases">
        <title>Genome sequence of Pseudoalteromonas peptidolytica.</title>
        <authorList>
            <person name="Xie B.-B."/>
            <person name="Rong J.-C."/>
            <person name="Qin Q.-L."/>
            <person name="Zhang Y.-Z."/>
        </authorList>
    </citation>
    <scope>NUCLEOTIDE SEQUENCE [LARGE SCALE GENOMIC DNA]</scope>
    <source>
        <strain evidence="1 2">F12-50-A1</strain>
    </source>
</reference>
<evidence type="ECO:0000313" key="1">
    <source>
        <dbReference type="EMBL" id="MBE0347202.1"/>
    </source>
</evidence>
<proteinExistence type="predicted"/>
<organism evidence="1 2">
    <name type="scientific">Pseudoalteromonas peptidolytica F12-50-A1</name>
    <dbReference type="NCBI Taxonomy" id="1315280"/>
    <lineage>
        <taxon>Bacteria</taxon>
        <taxon>Pseudomonadati</taxon>
        <taxon>Pseudomonadota</taxon>
        <taxon>Gammaproteobacteria</taxon>
        <taxon>Alteromonadales</taxon>
        <taxon>Pseudoalteromonadaceae</taxon>
        <taxon>Pseudoalteromonas</taxon>
    </lineage>
</organism>
<sequence length="54" mass="6058">MFVPIDITFEKAKLSQSFLRPPLLGEREKHDLSDAKIHSISTAKATSHSTLLHN</sequence>
<accession>A0A8I0MXK4</accession>
<comment type="caution">
    <text evidence="1">The sequence shown here is derived from an EMBL/GenBank/DDBJ whole genome shotgun (WGS) entry which is preliminary data.</text>
</comment>
<protein>
    <submittedName>
        <fullName evidence="1">Uncharacterized protein</fullName>
    </submittedName>
</protein>
<gene>
    <name evidence="1" type="ORF">PPEP_a1609</name>
</gene>
<dbReference type="AlphaFoldDB" id="A0A8I0MXK4"/>
<dbReference type="EMBL" id="AQHF01000026">
    <property type="protein sequence ID" value="MBE0347202.1"/>
    <property type="molecule type" value="Genomic_DNA"/>
</dbReference>
<name>A0A8I0MXK4_9GAMM</name>
<keyword evidence="2" id="KW-1185">Reference proteome</keyword>
<evidence type="ECO:0000313" key="2">
    <source>
        <dbReference type="Proteomes" id="UP000660708"/>
    </source>
</evidence>
<dbReference type="Proteomes" id="UP000660708">
    <property type="component" value="Unassembled WGS sequence"/>
</dbReference>